<dbReference type="GO" id="GO:0004252">
    <property type="term" value="F:serine-type endopeptidase activity"/>
    <property type="evidence" value="ECO:0007669"/>
    <property type="project" value="InterPro"/>
</dbReference>
<evidence type="ECO:0000256" key="2">
    <source>
        <dbReference type="ARBA" id="ARBA00009045"/>
    </source>
</evidence>
<keyword evidence="5 8" id="KW-1133">Transmembrane helix</keyword>
<dbReference type="PANTHER" id="PTHR43731">
    <property type="entry name" value="RHOMBOID PROTEASE"/>
    <property type="match status" value="1"/>
</dbReference>
<evidence type="ECO:0000256" key="7">
    <source>
        <dbReference type="SAM" id="MobiDB-lite"/>
    </source>
</evidence>
<evidence type="ECO:0000256" key="8">
    <source>
        <dbReference type="SAM" id="Phobius"/>
    </source>
</evidence>
<comment type="caution">
    <text evidence="10">The sequence shown here is derived from an EMBL/GenBank/DDBJ whole genome shotgun (WGS) entry which is preliminary data.</text>
</comment>
<feature type="region of interest" description="Disordered" evidence="7">
    <location>
        <begin position="49"/>
        <end position="68"/>
    </location>
</feature>
<keyword evidence="4" id="KW-0378">Hydrolase</keyword>
<dbReference type="RefSeq" id="WP_212192817.1">
    <property type="nucleotide sequence ID" value="NZ_JAGTAR010000040.1"/>
</dbReference>
<feature type="transmembrane region" description="Helical" evidence="8">
    <location>
        <begin position="197"/>
        <end position="217"/>
    </location>
</feature>
<dbReference type="GO" id="GO:0016020">
    <property type="term" value="C:membrane"/>
    <property type="evidence" value="ECO:0007669"/>
    <property type="project" value="UniProtKB-SubCell"/>
</dbReference>
<reference evidence="10" key="2">
    <citation type="submission" date="2021-04" db="EMBL/GenBank/DDBJ databases">
        <authorList>
            <person name="Zhang T."/>
            <person name="Zhang Y."/>
            <person name="Lu D."/>
            <person name="Zuo D."/>
            <person name="Du Z."/>
        </authorList>
    </citation>
    <scope>NUCLEOTIDE SEQUENCE</scope>
    <source>
        <strain evidence="10">JR1</strain>
    </source>
</reference>
<evidence type="ECO:0000256" key="3">
    <source>
        <dbReference type="ARBA" id="ARBA00022692"/>
    </source>
</evidence>
<protein>
    <submittedName>
        <fullName evidence="10">Rhomboid family intramembrane serine protease</fullName>
    </submittedName>
</protein>
<dbReference type="InterPro" id="IPR022764">
    <property type="entry name" value="Peptidase_S54_rhomboid_dom"/>
</dbReference>
<evidence type="ECO:0000256" key="6">
    <source>
        <dbReference type="ARBA" id="ARBA00023136"/>
    </source>
</evidence>
<keyword evidence="3 8" id="KW-0812">Transmembrane</keyword>
<feature type="domain" description="Peptidase S54 rhomboid" evidence="9">
    <location>
        <begin position="133"/>
        <end position="270"/>
    </location>
</feature>
<dbReference type="InterPro" id="IPR035952">
    <property type="entry name" value="Rhomboid-like_sf"/>
</dbReference>
<evidence type="ECO:0000256" key="5">
    <source>
        <dbReference type="ARBA" id="ARBA00022989"/>
    </source>
</evidence>
<feature type="transmembrane region" description="Helical" evidence="8">
    <location>
        <begin position="253"/>
        <end position="271"/>
    </location>
</feature>
<dbReference type="AlphaFoldDB" id="A0A941IZX9"/>
<organism evidence="10 11">
    <name type="scientific">Carboxylicivirga sediminis</name>
    <dbReference type="NCBI Taxonomy" id="2006564"/>
    <lineage>
        <taxon>Bacteria</taxon>
        <taxon>Pseudomonadati</taxon>
        <taxon>Bacteroidota</taxon>
        <taxon>Bacteroidia</taxon>
        <taxon>Marinilabiliales</taxon>
        <taxon>Marinilabiliaceae</taxon>
        <taxon>Carboxylicivirga</taxon>
    </lineage>
</organism>
<gene>
    <name evidence="10" type="ORF">KDU71_19635</name>
</gene>
<dbReference type="SUPFAM" id="SSF144091">
    <property type="entry name" value="Rhomboid-like"/>
    <property type="match status" value="1"/>
</dbReference>
<dbReference type="Pfam" id="PF01694">
    <property type="entry name" value="Rhomboid"/>
    <property type="match status" value="1"/>
</dbReference>
<dbReference type="InterPro" id="IPR050925">
    <property type="entry name" value="Rhomboid_protease_S54"/>
</dbReference>
<feature type="transmembrane region" description="Helical" evidence="8">
    <location>
        <begin position="142"/>
        <end position="161"/>
    </location>
</feature>
<reference evidence="10" key="1">
    <citation type="journal article" date="2018" name="Int. J. Syst. Evol. Microbiol.">
        <title>Carboxylicivirga sediminis sp. nov., isolated from coastal sediment.</title>
        <authorList>
            <person name="Wang F.Q."/>
            <person name="Ren L.H."/>
            <person name="Zou R.J."/>
            <person name="Sun Y.Z."/>
            <person name="Liu X.J."/>
            <person name="Jiang F."/>
            <person name="Liu L.J."/>
        </authorList>
    </citation>
    <scope>NUCLEOTIDE SEQUENCE</scope>
    <source>
        <strain evidence="10">JR1</strain>
    </source>
</reference>
<feature type="transmembrane region" description="Helical" evidence="8">
    <location>
        <begin position="229"/>
        <end position="247"/>
    </location>
</feature>
<name>A0A941IZX9_9BACT</name>
<keyword evidence="10" id="KW-0645">Protease</keyword>
<dbReference type="PANTHER" id="PTHR43731:SF14">
    <property type="entry name" value="PRESENILIN-ASSOCIATED RHOMBOID-LIKE PROTEIN, MITOCHONDRIAL"/>
    <property type="match status" value="1"/>
</dbReference>
<evidence type="ECO:0000256" key="1">
    <source>
        <dbReference type="ARBA" id="ARBA00004141"/>
    </source>
</evidence>
<feature type="transmembrane region" description="Helical" evidence="8">
    <location>
        <begin position="173"/>
        <end position="191"/>
    </location>
</feature>
<dbReference type="EMBL" id="JAGTAR010000040">
    <property type="protein sequence ID" value="MBR8537793.1"/>
    <property type="molecule type" value="Genomic_DNA"/>
</dbReference>
<keyword evidence="11" id="KW-1185">Reference proteome</keyword>
<dbReference type="Proteomes" id="UP000679220">
    <property type="component" value="Unassembled WGS sequence"/>
</dbReference>
<proteinExistence type="inferred from homology"/>
<feature type="transmembrane region" description="Helical" evidence="8">
    <location>
        <begin position="91"/>
        <end position="111"/>
    </location>
</feature>
<comment type="subcellular location">
    <subcellularLocation>
        <location evidence="1">Membrane</location>
        <topology evidence="1">Multi-pass membrane protein</topology>
    </subcellularLocation>
</comment>
<accession>A0A941IZX9</accession>
<sequence length="442" mass="49626">MENIFTKKMLDKSDAELRNILENRENYQEEAYEAALYELERRRKAALNTPPAKVQEVETPVEEEEETNKRKSFREVVEALIPDTNYYVTPIIIYLNILIYVVMVLMGVHPVEPSIEALIDWGGNLRELTLVDEQWRLLSSTFLHGGIFHLLLNMYALLFIGKEIETQIGSSKFLFAYLFTGVLASVASVAINDNIVSVGASGAIFGMYGVLISLLLLKAIELPQETRKNFVTSVFSFVGYNLAFGFTKEGIDNAAHIGGLVSGLIIGAAYYVTNNKTHGTKAVMTTSTLAVVLLIAALPVIIPNQLGKYNVLMNQFVETEEKALSFSNLQSNAGDDTYFRVITEEGIPNWKKCLSIVKQLDSIDDLPADYKEQNALLKRYCQYRLESFELMAKTISEETYQYNELLQNYNKTIEFIVQKLQGESVPDSLLVVPLTNSSGEDL</sequence>
<evidence type="ECO:0000259" key="9">
    <source>
        <dbReference type="Pfam" id="PF01694"/>
    </source>
</evidence>
<dbReference type="GO" id="GO:0006508">
    <property type="term" value="P:proteolysis"/>
    <property type="evidence" value="ECO:0007669"/>
    <property type="project" value="UniProtKB-KW"/>
</dbReference>
<comment type="similarity">
    <text evidence="2">Belongs to the peptidase S54 family.</text>
</comment>
<feature type="transmembrane region" description="Helical" evidence="8">
    <location>
        <begin position="283"/>
        <end position="302"/>
    </location>
</feature>
<keyword evidence="6 8" id="KW-0472">Membrane</keyword>
<evidence type="ECO:0000313" key="10">
    <source>
        <dbReference type="EMBL" id="MBR8537793.1"/>
    </source>
</evidence>
<evidence type="ECO:0000313" key="11">
    <source>
        <dbReference type="Proteomes" id="UP000679220"/>
    </source>
</evidence>
<evidence type="ECO:0000256" key="4">
    <source>
        <dbReference type="ARBA" id="ARBA00022801"/>
    </source>
</evidence>
<dbReference type="Gene3D" id="1.20.1540.10">
    <property type="entry name" value="Rhomboid-like"/>
    <property type="match status" value="1"/>
</dbReference>